<organism evidence="2 3">
    <name type="scientific">Corallococcus llansteffanensis</name>
    <dbReference type="NCBI Taxonomy" id="2316731"/>
    <lineage>
        <taxon>Bacteria</taxon>
        <taxon>Pseudomonadati</taxon>
        <taxon>Myxococcota</taxon>
        <taxon>Myxococcia</taxon>
        <taxon>Myxococcales</taxon>
        <taxon>Cystobacterineae</taxon>
        <taxon>Myxococcaceae</taxon>
        <taxon>Corallococcus</taxon>
    </lineage>
</organism>
<dbReference type="EMBL" id="RAWB01000189">
    <property type="protein sequence ID" value="RKH57082.1"/>
    <property type="molecule type" value="Genomic_DNA"/>
</dbReference>
<evidence type="ECO:0000313" key="2">
    <source>
        <dbReference type="EMBL" id="RKH57082.1"/>
    </source>
</evidence>
<proteinExistence type="predicted"/>
<feature type="region of interest" description="Disordered" evidence="1">
    <location>
        <begin position="1"/>
        <end position="38"/>
    </location>
</feature>
<comment type="caution">
    <text evidence="2">The sequence shown here is derived from an EMBL/GenBank/DDBJ whole genome shotgun (WGS) entry which is preliminary data.</text>
</comment>
<protein>
    <recommendedName>
        <fullName evidence="4">Nucleotidyl transferase AbiEii/AbiGii toxin family protein</fullName>
    </recommendedName>
</protein>
<evidence type="ECO:0008006" key="4">
    <source>
        <dbReference type="Google" id="ProtNLM"/>
    </source>
</evidence>
<evidence type="ECO:0000313" key="3">
    <source>
        <dbReference type="Proteomes" id="UP000272888"/>
    </source>
</evidence>
<dbReference type="Pfam" id="PF08843">
    <property type="entry name" value="AbiEii"/>
    <property type="match status" value="1"/>
</dbReference>
<gene>
    <name evidence="2" type="ORF">D7V93_18930</name>
</gene>
<accession>A0A3A8PXE6</accession>
<dbReference type="Proteomes" id="UP000272888">
    <property type="component" value="Unassembled WGS sequence"/>
</dbReference>
<keyword evidence="3" id="KW-1185">Reference proteome</keyword>
<dbReference type="InterPro" id="IPR014942">
    <property type="entry name" value="AbiEii"/>
</dbReference>
<sequence>MASSSRHRSASTWMPAPSGGARTSRSGSARRSLATEGGHLGEYDPSVRSALLAEAVHVVRAFGFAGAHVVIIGGLVPSLLVPKPEVGIEPHIGTQDLDLCLRVALVEGEVGHYERLERTLKAAGFTMDSRSSWRWKGGVTHPLTVEFFCALAPGREAGRLYRPGGVVGGRLSALVLAAGRLIDRDFLEKEVVVVLPGGGGRTRQRLRVAGPAAYLAAKVDALRKRPKNKDAYDIVWLIESWPGGQAGLAPVIQASPIHDDPDFQQALVALAQEFEDLDAAGARKYARFVASPGVDPDHSARRASGAVKLLLAELAALRL</sequence>
<reference evidence="3" key="1">
    <citation type="submission" date="2018-09" db="EMBL/GenBank/DDBJ databases">
        <authorList>
            <person name="Livingstone P.G."/>
            <person name="Whitworth D.E."/>
        </authorList>
    </citation>
    <scope>NUCLEOTIDE SEQUENCE [LARGE SCALE GENOMIC DNA]</scope>
    <source>
        <strain evidence="3">CA051B</strain>
    </source>
</reference>
<evidence type="ECO:0000256" key="1">
    <source>
        <dbReference type="SAM" id="MobiDB-lite"/>
    </source>
</evidence>
<dbReference type="AlphaFoldDB" id="A0A3A8PXE6"/>
<feature type="compositionally biased region" description="Low complexity" evidence="1">
    <location>
        <begin position="18"/>
        <end position="35"/>
    </location>
</feature>
<name>A0A3A8PXE6_9BACT</name>